<evidence type="ECO:0000313" key="2">
    <source>
        <dbReference type="Proteomes" id="UP001597045"/>
    </source>
</evidence>
<dbReference type="EMBL" id="JBHTIS010000768">
    <property type="protein sequence ID" value="MFD1046729.1"/>
    <property type="molecule type" value="Genomic_DNA"/>
</dbReference>
<sequence length="115" mass="12894">MRERLRQLFDLVDPMPAAVEAPVDFGWERLEYVPEKVRTRGATMTFSLGKRVVHVEVGVVVTGLVIPAVEEVEVRWPDGVTWASVDKCGFFELDDVPRGPVRIVIGNAATGWFVR</sequence>
<protein>
    <submittedName>
        <fullName evidence="1">Uncharacterized protein</fullName>
    </submittedName>
</protein>
<gene>
    <name evidence="1" type="ORF">ACFQ1S_14785</name>
</gene>
<comment type="caution">
    <text evidence="1">The sequence shown here is derived from an EMBL/GenBank/DDBJ whole genome shotgun (WGS) entry which is preliminary data.</text>
</comment>
<proteinExistence type="predicted"/>
<dbReference type="Proteomes" id="UP001597045">
    <property type="component" value="Unassembled WGS sequence"/>
</dbReference>
<accession>A0ABW3MAN2</accession>
<organism evidence="1 2">
    <name type="scientific">Kibdelosporangium lantanae</name>
    <dbReference type="NCBI Taxonomy" id="1497396"/>
    <lineage>
        <taxon>Bacteria</taxon>
        <taxon>Bacillati</taxon>
        <taxon>Actinomycetota</taxon>
        <taxon>Actinomycetes</taxon>
        <taxon>Pseudonocardiales</taxon>
        <taxon>Pseudonocardiaceae</taxon>
        <taxon>Kibdelosporangium</taxon>
    </lineage>
</organism>
<reference evidence="2" key="1">
    <citation type="journal article" date="2019" name="Int. J. Syst. Evol. Microbiol.">
        <title>The Global Catalogue of Microorganisms (GCM) 10K type strain sequencing project: providing services to taxonomists for standard genome sequencing and annotation.</title>
        <authorList>
            <consortium name="The Broad Institute Genomics Platform"/>
            <consortium name="The Broad Institute Genome Sequencing Center for Infectious Disease"/>
            <person name="Wu L."/>
            <person name="Ma J."/>
        </authorList>
    </citation>
    <scope>NUCLEOTIDE SEQUENCE [LARGE SCALE GENOMIC DNA]</scope>
    <source>
        <strain evidence="2">JCM 31486</strain>
    </source>
</reference>
<keyword evidence="2" id="KW-1185">Reference proteome</keyword>
<evidence type="ECO:0000313" key="1">
    <source>
        <dbReference type="EMBL" id="MFD1046729.1"/>
    </source>
</evidence>
<name>A0ABW3MAN2_9PSEU</name>